<protein>
    <submittedName>
        <fullName evidence="1">Uncharacterized protein</fullName>
    </submittedName>
</protein>
<name>A0A099KJI4_COLPS</name>
<comment type="caution">
    <text evidence="1">The sequence shown here is derived from an EMBL/GenBank/DDBJ whole genome shotgun (WGS) entry which is preliminary data.</text>
</comment>
<sequence>MASAKRIMICAWGSRCDLQAVTSLAKALKKSGRE</sequence>
<dbReference type="AlphaFoldDB" id="A0A099KJI4"/>
<dbReference type="EMBL" id="JQEC01000044">
    <property type="protein sequence ID" value="KGJ90989.1"/>
    <property type="molecule type" value="Genomic_DNA"/>
</dbReference>
<accession>A0A099KJI4</accession>
<gene>
    <name evidence="1" type="ORF">GAB14E_0653</name>
</gene>
<evidence type="ECO:0000313" key="2">
    <source>
        <dbReference type="Proteomes" id="UP000029868"/>
    </source>
</evidence>
<reference evidence="1 2" key="1">
    <citation type="submission" date="2014-08" db="EMBL/GenBank/DDBJ databases">
        <title>Genomic and Phenotypic Diversity of Colwellia psychrerythraea strains from Disparate Marine Basins.</title>
        <authorList>
            <person name="Techtmann S.M."/>
            <person name="Stelling S.C."/>
            <person name="Utturkar S.M."/>
            <person name="Alshibli N."/>
            <person name="Harris A."/>
            <person name="Brown S.D."/>
            <person name="Hazen T.C."/>
        </authorList>
    </citation>
    <scope>NUCLEOTIDE SEQUENCE [LARGE SCALE GENOMIC DNA]</scope>
    <source>
        <strain evidence="1 2">GAB14E</strain>
    </source>
</reference>
<evidence type="ECO:0000313" key="1">
    <source>
        <dbReference type="EMBL" id="KGJ90989.1"/>
    </source>
</evidence>
<organism evidence="1 2">
    <name type="scientific">Colwellia psychrerythraea</name>
    <name type="common">Vibrio psychroerythus</name>
    <dbReference type="NCBI Taxonomy" id="28229"/>
    <lineage>
        <taxon>Bacteria</taxon>
        <taxon>Pseudomonadati</taxon>
        <taxon>Pseudomonadota</taxon>
        <taxon>Gammaproteobacteria</taxon>
        <taxon>Alteromonadales</taxon>
        <taxon>Colwelliaceae</taxon>
        <taxon>Colwellia</taxon>
    </lineage>
</organism>
<proteinExistence type="predicted"/>
<dbReference type="Proteomes" id="UP000029868">
    <property type="component" value="Unassembled WGS sequence"/>
</dbReference>